<evidence type="ECO:0000256" key="1">
    <source>
        <dbReference type="ARBA" id="ARBA00022729"/>
    </source>
</evidence>
<dbReference type="Proteomes" id="UP000035212">
    <property type="component" value="Chromosome"/>
</dbReference>
<dbReference type="CDD" id="cd08497">
    <property type="entry name" value="MbnE-like"/>
    <property type="match status" value="1"/>
</dbReference>
<keyword evidence="3" id="KW-0813">Transport</keyword>
<evidence type="ECO:0000256" key="3">
    <source>
        <dbReference type="ARBA" id="ARBA00022927"/>
    </source>
</evidence>
<dbReference type="GO" id="GO:0042884">
    <property type="term" value="P:microcin transport"/>
    <property type="evidence" value="ECO:0007669"/>
    <property type="project" value="TreeGrafter"/>
</dbReference>
<keyword evidence="3" id="KW-0653">Protein transport</keyword>
<reference evidence="6 7" key="1">
    <citation type="journal article" date="2015" name="Stand. Genomic Sci.">
        <title>Complete genome of Pseudomonas chlororaphis strain UFB2, a soil bacterium with antibacterial activity against bacterial canker pathogen of tomato.</title>
        <authorList>
            <person name="Deng P."/>
            <person name="Wang X."/>
            <person name="Baird S.M."/>
            <person name="Lu S.E."/>
        </authorList>
    </citation>
    <scope>NUCLEOTIDE SEQUENCE [LARGE SCALE GENOMIC DNA]</scope>
    <source>
        <strain evidence="6 7">UFB2</strain>
    </source>
</reference>
<feature type="chain" id="PRO_5002554438" evidence="4">
    <location>
        <begin position="25"/>
        <end position="622"/>
    </location>
</feature>
<sequence length="622" mass="70014">MRLAFPSLLLTAVALLTGAAGVAAAPQHALTVYGEPAKYSEGFGHFAYANPQAPKGGTLRRSAVEIGQFDHVLPYIDKGIGVSQIDGLLYSPLAQRSLDEPYTVYGLVAEKMERSDDGLFLRFYLNPKARFADGKPITAQDVRYSFELLMSQGSLRYRAQFAAVKDVVIEDERTVRFDFKNNESRTLPLDIATLPVLPEHWWKSRDFASGGGYEAPLGSGPYRVGKVDSGRSIRFERNADWWGKDLPVSRGLYNFDHFSIEYFGDTDVARQVLRGGAYDYNREFSATGFSIGYDSPALRDGRLQKAHLATEAPQTAQGFVFNLQRPQFQDRRVRQALAMLWDFEWSNRQMMRNVYVRQQSFFSNTDLAARQLPDAAERAILEPLRGQVPDEVFDQVFEAPKTDGSGVIRDKQLQALALLEQAGWKPEGDRLVNAEGEPLSFTFLNTQNGMDRLLLPYKRNLAQIGIDMSIRRIDPSQYVNRLMSRDYDMIVTGYPVSTSPGIELYNYFGSAAANDPGANNYMVLKNPAVDSLIDGLVKATTQGDMLRHAHALDRVLQWNYYWIPNYYPPGSSTVWWNRFGIPKVQASNDEAIESWWEISTTPLTNEQMTAERIKRGAPGGRH</sequence>
<protein>
    <submittedName>
        <fullName evidence="6">ABC transporter substrate-binding protein</fullName>
    </submittedName>
</protein>
<dbReference type="EMBL" id="CP011020">
    <property type="protein sequence ID" value="AKK01106.1"/>
    <property type="molecule type" value="Genomic_DNA"/>
</dbReference>
<dbReference type="PATRIC" id="fig|587753.11.peg.5076"/>
<evidence type="ECO:0000256" key="2">
    <source>
        <dbReference type="ARBA" id="ARBA00022856"/>
    </source>
</evidence>
<dbReference type="GO" id="GO:0030288">
    <property type="term" value="C:outer membrane-bounded periplasmic space"/>
    <property type="evidence" value="ECO:0007669"/>
    <property type="project" value="TreeGrafter"/>
</dbReference>
<keyword evidence="1 4" id="KW-0732">Signal</keyword>
<gene>
    <name evidence="6" type="ORF">VM99_24720</name>
</gene>
<dbReference type="Gene3D" id="3.10.105.10">
    <property type="entry name" value="Dipeptide-binding Protein, Domain 3"/>
    <property type="match status" value="1"/>
</dbReference>
<dbReference type="AlphaFoldDB" id="A0A0G3GIN0"/>
<dbReference type="PANTHER" id="PTHR30290:SF64">
    <property type="entry name" value="ABC TRANSPORTER PERIPLASMIC BINDING PROTEIN"/>
    <property type="match status" value="1"/>
</dbReference>
<keyword evidence="2" id="KW-0571">Peptide transport</keyword>
<dbReference type="InterPro" id="IPR030678">
    <property type="entry name" value="Peptide/Ni-bd"/>
</dbReference>
<evidence type="ECO:0000313" key="6">
    <source>
        <dbReference type="EMBL" id="AKK01106.1"/>
    </source>
</evidence>
<dbReference type="InterPro" id="IPR000914">
    <property type="entry name" value="SBP_5_dom"/>
</dbReference>
<dbReference type="GO" id="GO:0015031">
    <property type="term" value="P:protein transport"/>
    <property type="evidence" value="ECO:0007669"/>
    <property type="project" value="UniProtKB-KW"/>
</dbReference>
<proteinExistence type="predicted"/>
<feature type="signal peptide" evidence="4">
    <location>
        <begin position="1"/>
        <end position="24"/>
    </location>
</feature>
<dbReference type="GO" id="GO:1904680">
    <property type="term" value="F:peptide transmembrane transporter activity"/>
    <property type="evidence" value="ECO:0007669"/>
    <property type="project" value="TreeGrafter"/>
</dbReference>
<dbReference type="GO" id="GO:0043190">
    <property type="term" value="C:ATP-binding cassette (ABC) transporter complex"/>
    <property type="evidence" value="ECO:0007669"/>
    <property type="project" value="InterPro"/>
</dbReference>
<name>A0A0G3GIN0_9PSED</name>
<accession>A0A0G3GIN0</accession>
<reference evidence="7" key="2">
    <citation type="submission" date="2015-03" db="EMBL/GenBank/DDBJ databases">
        <authorList>
            <person name="Deng P."/>
            <person name="Lu S."/>
        </authorList>
    </citation>
    <scope>NUCLEOTIDE SEQUENCE [LARGE SCALE GENOMIC DNA]</scope>
    <source>
        <strain evidence="7">UFB2</strain>
    </source>
</reference>
<dbReference type="FunFam" id="3.10.105.10:FF:000005">
    <property type="entry name" value="ABC transporter substrate-binding protein"/>
    <property type="match status" value="1"/>
</dbReference>
<evidence type="ECO:0000259" key="5">
    <source>
        <dbReference type="Pfam" id="PF00496"/>
    </source>
</evidence>
<dbReference type="GO" id="GO:0015833">
    <property type="term" value="P:peptide transport"/>
    <property type="evidence" value="ECO:0007669"/>
    <property type="project" value="UniProtKB-KW"/>
</dbReference>
<dbReference type="SUPFAM" id="SSF53850">
    <property type="entry name" value="Periplasmic binding protein-like II"/>
    <property type="match status" value="1"/>
</dbReference>
<dbReference type="InterPro" id="IPR039424">
    <property type="entry name" value="SBP_5"/>
</dbReference>
<dbReference type="Gene3D" id="3.40.190.10">
    <property type="entry name" value="Periplasmic binding protein-like II"/>
    <property type="match status" value="1"/>
</dbReference>
<dbReference type="PANTHER" id="PTHR30290">
    <property type="entry name" value="PERIPLASMIC BINDING COMPONENT OF ABC TRANSPORTER"/>
    <property type="match status" value="1"/>
</dbReference>
<evidence type="ECO:0000313" key="7">
    <source>
        <dbReference type="Proteomes" id="UP000035212"/>
    </source>
</evidence>
<dbReference type="PIRSF" id="PIRSF002741">
    <property type="entry name" value="MppA"/>
    <property type="match status" value="1"/>
</dbReference>
<organism evidence="6 7">
    <name type="scientific">Pseudomonas chlororaphis</name>
    <dbReference type="NCBI Taxonomy" id="587753"/>
    <lineage>
        <taxon>Bacteria</taxon>
        <taxon>Pseudomonadati</taxon>
        <taxon>Pseudomonadota</taxon>
        <taxon>Gammaproteobacteria</taxon>
        <taxon>Pseudomonadales</taxon>
        <taxon>Pseudomonadaceae</taxon>
        <taxon>Pseudomonas</taxon>
    </lineage>
</organism>
<feature type="domain" description="Solute-binding protein family 5" evidence="5">
    <location>
        <begin position="104"/>
        <end position="513"/>
    </location>
</feature>
<dbReference type="Pfam" id="PF00496">
    <property type="entry name" value="SBP_bac_5"/>
    <property type="match status" value="1"/>
</dbReference>
<evidence type="ECO:0000256" key="4">
    <source>
        <dbReference type="SAM" id="SignalP"/>
    </source>
</evidence>